<feature type="transmembrane region" description="Helical" evidence="7">
    <location>
        <begin position="49"/>
        <end position="72"/>
    </location>
</feature>
<feature type="transmembrane region" description="Helical" evidence="7">
    <location>
        <begin position="281"/>
        <end position="303"/>
    </location>
</feature>
<feature type="transmembrane region" description="Helical" evidence="7">
    <location>
        <begin position="371"/>
        <end position="395"/>
    </location>
</feature>
<dbReference type="InterPro" id="IPR050171">
    <property type="entry name" value="MFS_Transporters"/>
</dbReference>
<feature type="domain" description="Major facilitator superfamily (MFS) profile" evidence="8">
    <location>
        <begin position="1"/>
        <end position="398"/>
    </location>
</feature>
<keyword evidence="5 7" id="KW-1133">Transmembrane helix</keyword>
<organism evidence="9 10">
    <name type="scientific">Brevibacterium pityocampae</name>
    <dbReference type="NCBI Taxonomy" id="506594"/>
    <lineage>
        <taxon>Bacteria</taxon>
        <taxon>Bacillati</taxon>
        <taxon>Actinomycetota</taxon>
        <taxon>Actinomycetes</taxon>
        <taxon>Micrococcales</taxon>
        <taxon>Brevibacteriaceae</taxon>
        <taxon>Brevibacterium</taxon>
    </lineage>
</organism>
<sequence>MRRSSDGSAPPRLGRTGYFWAAASVLALGLWSSGSPSVLYPIYADRWDLAPVVVTSVFATYQLSLMVVLPLFGNLSDLYGRRRVMIVGIALIGLSALVFALAPNVVFLYAGRVLQGAGTGLTVGAATAALTENNPTANPRFASTTATVATATGLACALVLSGVLAEHFPLPLVWSYIVLLGLAAVSIIALVLSPDDRPAARARWRPQAPYVPAGMRLGFLIATLSAALAYCVGALFLSLGATMIDQFTSTDNTAVVGGLLGASAACIGLTGLFLGRARAGALVAAGALATVLSVGLMAVASAFESLPLFFAWCIVGGIAYSLAFTGGLGVINRIAPDEHRGAVLSLLYLVAYTLQAVAVLGVGVLATAGSLGAAVGIAAVVLAVVCVTVLALLLVDRRAGAA</sequence>
<comment type="subcellular location">
    <subcellularLocation>
        <location evidence="1">Cell membrane</location>
        <topology evidence="1">Multi-pass membrane protein</topology>
    </subcellularLocation>
</comment>
<gene>
    <name evidence="9" type="ORF">GCM10023167_12570</name>
</gene>
<feature type="transmembrane region" description="Helical" evidence="7">
    <location>
        <begin position="84"/>
        <end position="107"/>
    </location>
</feature>
<dbReference type="EMBL" id="BAABGL010000006">
    <property type="protein sequence ID" value="GAA4388128.1"/>
    <property type="molecule type" value="Genomic_DNA"/>
</dbReference>
<comment type="caution">
    <text evidence="9">The sequence shown here is derived from an EMBL/GenBank/DDBJ whole genome shotgun (WGS) entry which is preliminary data.</text>
</comment>
<feature type="transmembrane region" description="Helical" evidence="7">
    <location>
        <begin position="213"/>
        <end position="241"/>
    </location>
</feature>
<dbReference type="InterPro" id="IPR036259">
    <property type="entry name" value="MFS_trans_sf"/>
</dbReference>
<protein>
    <recommendedName>
        <fullName evidence="8">Major facilitator superfamily (MFS) profile domain-containing protein</fullName>
    </recommendedName>
</protein>
<evidence type="ECO:0000256" key="1">
    <source>
        <dbReference type="ARBA" id="ARBA00004651"/>
    </source>
</evidence>
<evidence type="ECO:0000256" key="2">
    <source>
        <dbReference type="ARBA" id="ARBA00022448"/>
    </source>
</evidence>
<dbReference type="RefSeq" id="WP_345030775.1">
    <property type="nucleotide sequence ID" value="NZ_BAABGL010000006.1"/>
</dbReference>
<dbReference type="PROSITE" id="PS50850">
    <property type="entry name" value="MFS"/>
    <property type="match status" value="1"/>
</dbReference>
<evidence type="ECO:0000259" key="8">
    <source>
        <dbReference type="PROSITE" id="PS50850"/>
    </source>
</evidence>
<dbReference type="SUPFAM" id="SSF103473">
    <property type="entry name" value="MFS general substrate transporter"/>
    <property type="match status" value="1"/>
</dbReference>
<dbReference type="Pfam" id="PF07690">
    <property type="entry name" value="MFS_1"/>
    <property type="match status" value="1"/>
</dbReference>
<dbReference type="PANTHER" id="PTHR23517">
    <property type="entry name" value="RESISTANCE PROTEIN MDTM, PUTATIVE-RELATED-RELATED"/>
    <property type="match status" value="1"/>
</dbReference>
<dbReference type="PANTHER" id="PTHR23517:SF3">
    <property type="entry name" value="INTEGRAL MEMBRANE TRANSPORT PROTEIN"/>
    <property type="match status" value="1"/>
</dbReference>
<evidence type="ECO:0000256" key="6">
    <source>
        <dbReference type="ARBA" id="ARBA00023136"/>
    </source>
</evidence>
<feature type="transmembrane region" description="Helical" evidence="7">
    <location>
        <begin position="142"/>
        <end position="165"/>
    </location>
</feature>
<feature type="transmembrane region" description="Helical" evidence="7">
    <location>
        <begin position="171"/>
        <end position="192"/>
    </location>
</feature>
<keyword evidence="3" id="KW-1003">Cell membrane</keyword>
<proteinExistence type="predicted"/>
<evidence type="ECO:0000313" key="9">
    <source>
        <dbReference type="EMBL" id="GAA4388128.1"/>
    </source>
</evidence>
<feature type="transmembrane region" description="Helical" evidence="7">
    <location>
        <begin position="20"/>
        <end position="43"/>
    </location>
</feature>
<dbReference type="InterPro" id="IPR020846">
    <property type="entry name" value="MFS_dom"/>
</dbReference>
<reference evidence="10" key="1">
    <citation type="journal article" date="2019" name="Int. J. Syst. Evol. Microbiol.">
        <title>The Global Catalogue of Microorganisms (GCM) 10K type strain sequencing project: providing services to taxonomists for standard genome sequencing and annotation.</title>
        <authorList>
            <consortium name="The Broad Institute Genomics Platform"/>
            <consortium name="The Broad Institute Genome Sequencing Center for Infectious Disease"/>
            <person name="Wu L."/>
            <person name="Ma J."/>
        </authorList>
    </citation>
    <scope>NUCLEOTIDE SEQUENCE [LARGE SCALE GENOMIC DNA]</scope>
    <source>
        <strain evidence="10">JCM 17808</strain>
    </source>
</reference>
<evidence type="ECO:0000256" key="3">
    <source>
        <dbReference type="ARBA" id="ARBA00022475"/>
    </source>
</evidence>
<evidence type="ECO:0000256" key="5">
    <source>
        <dbReference type="ARBA" id="ARBA00022989"/>
    </source>
</evidence>
<keyword evidence="6 7" id="KW-0472">Membrane</keyword>
<dbReference type="Gene3D" id="1.20.1250.20">
    <property type="entry name" value="MFS general substrate transporter like domains"/>
    <property type="match status" value="1"/>
</dbReference>
<evidence type="ECO:0000256" key="7">
    <source>
        <dbReference type="SAM" id="Phobius"/>
    </source>
</evidence>
<dbReference type="Proteomes" id="UP001500642">
    <property type="component" value="Unassembled WGS sequence"/>
</dbReference>
<feature type="transmembrane region" description="Helical" evidence="7">
    <location>
        <begin position="343"/>
        <end position="365"/>
    </location>
</feature>
<feature type="transmembrane region" description="Helical" evidence="7">
    <location>
        <begin position="253"/>
        <end position="274"/>
    </location>
</feature>
<keyword evidence="10" id="KW-1185">Reference proteome</keyword>
<feature type="transmembrane region" description="Helical" evidence="7">
    <location>
        <begin position="309"/>
        <end position="331"/>
    </location>
</feature>
<accession>A0ABP8JBW9</accession>
<name>A0ABP8JBW9_9MICO</name>
<evidence type="ECO:0000313" key="10">
    <source>
        <dbReference type="Proteomes" id="UP001500642"/>
    </source>
</evidence>
<keyword evidence="2" id="KW-0813">Transport</keyword>
<keyword evidence="4 7" id="KW-0812">Transmembrane</keyword>
<evidence type="ECO:0000256" key="4">
    <source>
        <dbReference type="ARBA" id="ARBA00022692"/>
    </source>
</evidence>
<dbReference type="InterPro" id="IPR011701">
    <property type="entry name" value="MFS"/>
</dbReference>